<proteinExistence type="predicted"/>
<dbReference type="PANTHER" id="PTHR22876:SF5">
    <property type="entry name" value="CHROMOSOME 9 OPEN READING FRAME 85"/>
    <property type="match status" value="1"/>
</dbReference>
<dbReference type="InterPro" id="IPR019351">
    <property type="entry name" value="DUF2039"/>
</dbReference>
<dbReference type="EMBL" id="KQ971341">
    <property type="protein sequence ID" value="KYB27722.1"/>
    <property type="molecule type" value="Genomic_DNA"/>
</dbReference>
<dbReference type="AlphaFoldDB" id="A0A139WIG2"/>
<feature type="compositionally biased region" description="Basic and acidic residues" evidence="1">
    <location>
        <begin position="331"/>
        <end position="347"/>
    </location>
</feature>
<protein>
    <submittedName>
        <fullName evidence="2">Uncharacterized protein C9orf85 homolog-like Protein</fullName>
    </submittedName>
</protein>
<organism evidence="2 3">
    <name type="scientific">Tribolium castaneum</name>
    <name type="common">Red flour beetle</name>
    <dbReference type="NCBI Taxonomy" id="7070"/>
    <lineage>
        <taxon>Eukaryota</taxon>
        <taxon>Metazoa</taxon>
        <taxon>Ecdysozoa</taxon>
        <taxon>Arthropoda</taxon>
        <taxon>Hexapoda</taxon>
        <taxon>Insecta</taxon>
        <taxon>Pterygota</taxon>
        <taxon>Neoptera</taxon>
        <taxon>Endopterygota</taxon>
        <taxon>Coleoptera</taxon>
        <taxon>Polyphaga</taxon>
        <taxon>Cucujiformia</taxon>
        <taxon>Tenebrionidae</taxon>
        <taxon>Tenebrionidae incertae sedis</taxon>
        <taxon>Tribolium</taxon>
    </lineage>
</organism>
<name>A0A139WIG2_TRICA</name>
<evidence type="ECO:0000256" key="1">
    <source>
        <dbReference type="SAM" id="MobiDB-lite"/>
    </source>
</evidence>
<reference evidence="2 3" key="2">
    <citation type="journal article" date="2010" name="Nucleic Acids Res.">
        <title>BeetleBase in 2010: revisions to provide comprehensive genomic information for Tribolium castaneum.</title>
        <authorList>
            <person name="Kim H.S."/>
            <person name="Murphy T."/>
            <person name="Xia J."/>
            <person name="Caragea D."/>
            <person name="Park Y."/>
            <person name="Beeman R.W."/>
            <person name="Lorenzen M.D."/>
            <person name="Butcher S."/>
            <person name="Manak J.R."/>
            <person name="Brown S.J."/>
        </authorList>
    </citation>
    <scope>GENOME REANNOTATION</scope>
    <source>
        <strain evidence="2 3">Georgia GA2</strain>
    </source>
</reference>
<dbReference type="PANTHER" id="PTHR22876">
    <property type="entry name" value="ZGC:101016"/>
    <property type="match status" value="1"/>
</dbReference>
<gene>
    <name evidence="2" type="primary">AUGUSTUS-3.0.2_31127</name>
    <name evidence="2" type="ORF">TcasGA2_TC031127</name>
</gene>
<reference evidence="2 3" key="1">
    <citation type="journal article" date="2008" name="Nature">
        <title>The genome of the model beetle and pest Tribolium castaneum.</title>
        <authorList>
            <consortium name="Tribolium Genome Sequencing Consortium"/>
            <person name="Richards S."/>
            <person name="Gibbs R.A."/>
            <person name="Weinstock G.M."/>
            <person name="Brown S.J."/>
            <person name="Denell R."/>
            <person name="Beeman R.W."/>
            <person name="Gibbs R."/>
            <person name="Beeman R.W."/>
            <person name="Brown S.J."/>
            <person name="Bucher G."/>
            <person name="Friedrich M."/>
            <person name="Grimmelikhuijzen C.J."/>
            <person name="Klingler M."/>
            <person name="Lorenzen M."/>
            <person name="Richards S."/>
            <person name="Roth S."/>
            <person name="Schroder R."/>
            <person name="Tautz D."/>
            <person name="Zdobnov E.M."/>
            <person name="Muzny D."/>
            <person name="Gibbs R.A."/>
            <person name="Weinstock G.M."/>
            <person name="Attaway T."/>
            <person name="Bell S."/>
            <person name="Buhay C.J."/>
            <person name="Chandrabose M.N."/>
            <person name="Chavez D."/>
            <person name="Clerk-Blankenburg K.P."/>
            <person name="Cree A."/>
            <person name="Dao M."/>
            <person name="Davis C."/>
            <person name="Chacko J."/>
            <person name="Dinh H."/>
            <person name="Dugan-Rocha S."/>
            <person name="Fowler G."/>
            <person name="Garner T.T."/>
            <person name="Garnes J."/>
            <person name="Gnirke A."/>
            <person name="Hawes A."/>
            <person name="Hernandez J."/>
            <person name="Hines S."/>
            <person name="Holder M."/>
            <person name="Hume J."/>
            <person name="Jhangiani S.N."/>
            <person name="Joshi V."/>
            <person name="Khan Z.M."/>
            <person name="Jackson L."/>
            <person name="Kovar C."/>
            <person name="Kowis A."/>
            <person name="Lee S."/>
            <person name="Lewis L.R."/>
            <person name="Margolis J."/>
            <person name="Morgan M."/>
            <person name="Nazareth L.V."/>
            <person name="Nguyen N."/>
            <person name="Okwuonu G."/>
            <person name="Parker D."/>
            <person name="Richards S."/>
            <person name="Ruiz S.J."/>
            <person name="Santibanez J."/>
            <person name="Savard J."/>
            <person name="Scherer S.E."/>
            <person name="Schneider B."/>
            <person name="Sodergren E."/>
            <person name="Tautz D."/>
            <person name="Vattahil S."/>
            <person name="Villasana D."/>
            <person name="White C.S."/>
            <person name="Wright R."/>
            <person name="Park Y."/>
            <person name="Beeman R.W."/>
            <person name="Lord J."/>
            <person name="Oppert B."/>
            <person name="Lorenzen M."/>
            <person name="Brown S."/>
            <person name="Wang L."/>
            <person name="Savard J."/>
            <person name="Tautz D."/>
            <person name="Richards S."/>
            <person name="Weinstock G."/>
            <person name="Gibbs R.A."/>
            <person name="Liu Y."/>
            <person name="Worley K."/>
            <person name="Weinstock G."/>
            <person name="Elsik C.G."/>
            <person name="Reese J.T."/>
            <person name="Elhaik E."/>
            <person name="Landan G."/>
            <person name="Graur D."/>
            <person name="Arensburger P."/>
            <person name="Atkinson P."/>
            <person name="Beeman R.W."/>
            <person name="Beidler J."/>
            <person name="Brown S.J."/>
            <person name="Demuth J.P."/>
            <person name="Drury D.W."/>
            <person name="Du Y.Z."/>
            <person name="Fujiwara H."/>
            <person name="Lorenzen M."/>
            <person name="Maselli V."/>
            <person name="Osanai M."/>
            <person name="Park Y."/>
            <person name="Robertson H.M."/>
            <person name="Tu Z."/>
            <person name="Wang J.J."/>
            <person name="Wang S."/>
            <person name="Richards S."/>
            <person name="Song H."/>
            <person name="Zhang L."/>
            <person name="Sodergren E."/>
            <person name="Werner D."/>
            <person name="Stanke M."/>
            <person name="Morgenstern B."/>
            <person name="Solovyev V."/>
            <person name="Kosarev P."/>
            <person name="Brown G."/>
            <person name="Chen H.C."/>
            <person name="Ermolaeva O."/>
            <person name="Hlavina W."/>
            <person name="Kapustin Y."/>
            <person name="Kiryutin B."/>
            <person name="Kitts P."/>
            <person name="Maglott D."/>
            <person name="Pruitt K."/>
            <person name="Sapojnikov V."/>
            <person name="Souvorov A."/>
            <person name="Mackey A.J."/>
            <person name="Waterhouse R.M."/>
            <person name="Wyder S."/>
            <person name="Zdobnov E.M."/>
            <person name="Zdobnov E.M."/>
            <person name="Wyder S."/>
            <person name="Kriventseva E.V."/>
            <person name="Kadowaki T."/>
            <person name="Bork P."/>
            <person name="Aranda M."/>
            <person name="Bao R."/>
            <person name="Beermann A."/>
            <person name="Berns N."/>
            <person name="Bolognesi R."/>
            <person name="Bonneton F."/>
            <person name="Bopp D."/>
            <person name="Brown S.J."/>
            <person name="Bucher G."/>
            <person name="Butts T."/>
            <person name="Chaumot A."/>
            <person name="Denell R.E."/>
            <person name="Ferrier D.E."/>
            <person name="Friedrich M."/>
            <person name="Gordon C.M."/>
            <person name="Jindra M."/>
            <person name="Klingler M."/>
            <person name="Lan Q."/>
            <person name="Lattorff H.M."/>
            <person name="Laudet V."/>
            <person name="von Levetsow C."/>
            <person name="Liu Z."/>
            <person name="Lutz R."/>
            <person name="Lynch J.A."/>
            <person name="da Fonseca R.N."/>
            <person name="Posnien N."/>
            <person name="Reuter R."/>
            <person name="Roth S."/>
            <person name="Savard J."/>
            <person name="Schinko J.B."/>
            <person name="Schmitt C."/>
            <person name="Schoppmeier M."/>
            <person name="Schroder R."/>
            <person name="Shippy T.D."/>
            <person name="Simonnet F."/>
            <person name="Marques-Souza H."/>
            <person name="Tautz D."/>
            <person name="Tomoyasu Y."/>
            <person name="Trauner J."/>
            <person name="Van der Zee M."/>
            <person name="Vervoort M."/>
            <person name="Wittkopp N."/>
            <person name="Wimmer E.A."/>
            <person name="Yang X."/>
            <person name="Jones A.K."/>
            <person name="Sattelle D.B."/>
            <person name="Ebert P.R."/>
            <person name="Nelson D."/>
            <person name="Scott J.G."/>
            <person name="Beeman R.W."/>
            <person name="Muthukrishnan S."/>
            <person name="Kramer K.J."/>
            <person name="Arakane Y."/>
            <person name="Beeman R.W."/>
            <person name="Zhu Q."/>
            <person name="Hogenkamp D."/>
            <person name="Dixit R."/>
            <person name="Oppert B."/>
            <person name="Jiang H."/>
            <person name="Zou Z."/>
            <person name="Marshall J."/>
            <person name="Elpidina E."/>
            <person name="Vinokurov K."/>
            <person name="Oppert C."/>
            <person name="Zou Z."/>
            <person name="Evans J."/>
            <person name="Lu Z."/>
            <person name="Zhao P."/>
            <person name="Sumathipala N."/>
            <person name="Altincicek B."/>
            <person name="Vilcinskas A."/>
            <person name="Williams M."/>
            <person name="Hultmark D."/>
            <person name="Hetru C."/>
            <person name="Jiang H."/>
            <person name="Grimmelikhuijzen C.J."/>
            <person name="Hauser F."/>
            <person name="Cazzamali G."/>
            <person name="Williamson M."/>
            <person name="Park Y."/>
            <person name="Li B."/>
            <person name="Tanaka Y."/>
            <person name="Predel R."/>
            <person name="Neupert S."/>
            <person name="Schachtner J."/>
            <person name="Verleyen P."/>
            <person name="Raible F."/>
            <person name="Bork P."/>
            <person name="Friedrich M."/>
            <person name="Walden K.K."/>
            <person name="Robertson H.M."/>
            <person name="Angeli S."/>
            <person name="Foret S."/>
            <person name="Bucher G."/>
            <person name="Schuetz S."/>
            <person name="Maleszka R."/>
            <person name="Wimmer E.A."/>
            <person name="Beeman R.W."/>
            <person name="Lorenzen M."/>
            <person name="Tomoyasu Y."/>
            <person name="Miller S.C."/>
            <person name="Grossmann D."/>
            <person name="Bucher G."/>
        </authorList>
    </citation>
    <scope>NUCLEOTIDE SEQUENCE [LARGE SCALE GENOMIC DNA]</scope>
    <source>
        <strain evidence="2 3">Georgia GA2</strain>
    </source>
</reference>
<dbReference type="Proteomes" id="UP000007266">
    <property type="component" value="Linkage group 5"/>
</dbReference>
<sequence>MIGRLFASKTIFRRVLRPLYTLPKVRNTPKLFLVTSYPIFSKERSKDTMDNFDLHLKAACEKGEVAITQLMNSFRDHILETSKAYKECLQKQIEIIDEATKVGAMSAKWDELPEYRSIATDLSQQLNTFATTVHTLSEIAKNETLQYITQQQKQFKLIGKKTKELEKLLTNQMEEIKKLESKVLAKKKMSTQKGNAQRSRSQKHQNKTAFKNTLHDTSQRTKNINNIQISDVCVRCKEIIEWKIKYKKYKPLTQPRKCVRCDQKNVKKAYHVMCTDCGKKFGVCTKCCETKEVITTKPDEKEQLKLDNEMKNLLHTLPERKRRTFLRYMSKKSEEDSTNDEERKEDLKSKLNALKIDDDLDDFSDFDDVDSSDD</sequence>
<dbReference type="Pfam" id="PF10217">
    <property type="entry name" value="DUF2039"/>
    <property type="match status" value="1"/>
</dbReference>
<dbReference type="InParanoid" id="A0A139WIG2"/>
<accession>A0A139WIG2</accession>
<evidence type="ECO:0000313" key="3">
    <source>
        <dbReference type="Proteomes" id="UP000007266"/>
    </source>
</evidence>
<evidence type="ECO:0000313" key="2">
    <source>
        <dbReference type="EMBL" id="KYB27722.1"/>
    </source>
</evidence>
<keyword evidence="3" id="KW-1185">Reference proteome</keyword>
<feature type="region of interest" description="Disordered" evidence="1">
    <location>
        <begin position="187"/>
        <end position="210"/>
    </location>
</feature>
<feature type="region of interest" description="Disordered" evidence="1">
    <location>
        <begin position="328"/>
        <end position="347"/>
    </location>
</feature>